<dbReference type="EMBL" id="BAAALY010000001">
    <property type="protein sequence ID" value="GAA1528228.1"/>
    <property type="molecule type" value="Genomic_DNA"/>
</dbReference>
<sequence>MCHPARSAPTSGRIRVITVSVDVIARSGLALGGNGEDNGDVNAQSDTNVVGNQAPVTRTDAGPGGVPMTDESGVMLPGSREEMRFLRKNSNWVNMIIAILACLAVVAVVLLMAPQPEVDSKRVVDYQTIAEQSQDSADFDLVVPEIPSGWTSNEASLDRMGDSDYVSWYVSFVGTDRQWISIDQAKATENWAENQVDDAVAAETVTVGGSDFQIYRTEDAKEYWVTGKGDTFVVITAIATPETIDSFAQQVAEQL</sequence>
<keyword evidence="1" id="KW-0812">Transmembrane</keyword>
<proteinExistence type="predicted"/>
<evidence type="ECO:0000313" key="3">
    <source>
        <dbReference type="Proteomes" id="UP001501791"/>
    </source>
</evidence>
<feature type="transmembrane region" description="Helical" evidence="1">
    <location>
        <begin position="92"/>
        <end position="113"/>
    </location>
</feature>
<dbReference type="InterPro" id="IPR025339">
    <property type="entry name" value="DUF4245"/>
</dbReference>
<name>A0ABP4LNK9_9MICO</name>
<keyword evidence="1" id="KW-0472">Membrane</keyword>
<reference evidence="3" key="1">
    <citation type="journal article" date="2019" name="Int. J. Syst. Evol. Microbiol.">
        <title>The Global Catalogue of Microorganisms (GCM) 10K type strain sequencing project: providing services to taxonomists for standard genome sequencing and annotation.</title>
        <authorList>
            <consortium name="The Broad Institute Genomics Platform"/>
            <consortium name="The Broad Institute Genome Sequencing Center for Infectious Disease"/>
            <person name="Wu L."/>
            <person name="Ma J."/>
        </authorList>
    </citation>
    <scope>NUCLEOTIDE SEQUENCE [LARGE SCALE GENOMIC DNA]</scope>
    <source>
        <strain evidence="3">JCM 13319</strain>
    </source>
</reference>
<evidence type="ECO:0000313" key="2">
    <source>
        <dbReference type="EMBL" id="GAA1528228.1"/>
    </source>
</evidence>
<comment type="caution">
    <text evidence="2">The sequence shown here is derived from an EMBL/GenBank/DDBJ whole genome shotgun (WGS) entry which is preliminary data.</text>
</comment>
<dbReference type="Proteomes" id="UP001501791">
    <property type="component" value="Unassembled WGS sequence"/>
</dbReference>
<evidence type="ECO:0008006" key="4">
    <source>
        <dbReference type="Google" id="ProtNLM"/>
    </source>
</evidence>
<accession>A0ABP4LNK9</accession>
<keyword evidence="3" id="KW-1185">Reference proteome</keyword>
<protein>
    <recommendedName>
        <fullName evidence="4">DUF4245 domain-containing protein</fullName>
    </recommendedName>
</protein>
<organism evidence="2 3">
    <name type="scientific">Brevibacterium picturae</name>
    <dbReference type="NCBI Taxonomy" id="260553"/>
    <lineage>
        <taxon>Bacteria</taxon>
        <taxon>Bacillati</taxon>
        <taxon>Actinomycetota</taxon>
        <taxon>Actinomycetes</taxon>
        <taxon>Micrococcales</taxon>
        <taxon>Brevibacteriaceae</taxon>
        <taxon>Brevibacterium</taxon>
    </lineage>
</organism>
<dbReference type="Pfam" id="PF14030">
    <property type="entry name" value="DUF4245"/>
    <property type="match status" value="1"/>
</dbReference>
<evidence type="ECO:0000256" key="1">
    <source>
        <dbReference type="SAM" id="Phobius"/>
    </source>
</evidence>
<keyword evidence="1" id="KW-1133">Transmembrane helix</keyword>
<gene>
    <name evidence="2" type="ORF">GCM10009691_00090</name>
</gene>